<dbReference type="Proteomes" id="UP000231637">
    <property type="component" value="Chromosome"/>
</dbReference>
<evidence type="ECO:0000313" key="15">
    <source>
        <dbReference type="EMBL" id="ATX81399.1"/>
    </source>
</evidence>
<keyword evidence="11" id="KW-0963">Cytoplasm</keyword>
<evidence type="ECO:0000256" key="4">
    <source>
        <dbReference type="ARBA" id="ARBA00016902"/>
    </source>
</evidence>
<evidence type="ECO:0000256" key="8">
    <source>
        <dbReference type="ARBA" id="ARBA00023235"/>
    </source>
</evidence>
<dbReference type="InterPro" id="IPR008880">
    <property type="entry name" value="Trigger_fac_C"/>
</dbReference>
<evidence type="ECO:0000256" key="3">
    <source>
        <dbReference type="ARBA" id="ARBA00013194"/>
    </source>
</evidence>
<evidence type="ECO:0000259" key="14">
    <source>
        <dbReference type="PROSITE" id="PS50059"/>
    </source>
</evidence>
<comment type="subcellular location">
    <subcellularLocation>
        <location evidence="11">Cytoplasm</location>
    </subcellularLocation>
    <text evidence="11">About half TF is bound to the ribosome near the polypeptide exit tunnel while the other half is free in the cytoplasm.</text>
</comment>
<protein>
    <recommendedName>
        <fullName evidence="4 11">Trigger factor</fullName>
        <shortName evidence="11">TF</shortName>
        <ecNumber evidence="3 11">5.2.1.8</ecNumber>
    </recommendedName>
    <alternativeName>
        <fullName evidence="10 11">PPIase</fullName>
    </alternativeName>
</protein>
<dbReference type="InterPro" id="IPR037041">
    <property type="entry name" value="Trigger_fac_C_sf"/>
</dbReference>
<reference evidence="15 16" key="1">
    <citation type="submission" date="2016-12" db="EMBL/GenBank/DDBJ databases">
        <title>Isolation and genomic insights into novel planktonic Zetaproteobacteria from stratified waters of the Chesapeake Bay.</title>
        <authorList>
            <person name="McAllister S.M."/>
            <person name="Kato S."/>
            <person name="Chan C.S."/>
            <person name="Chiu B.K."/>
            <person name="Field E.K."/>
        </authorList>
    </citation>
    <scope>NUCLEOTIDE SEQUENCE [LARGE SCALE GENOMIC DNA]</scope>
    <source>
        <strain evidence="15 16">CP-8</strain>
    </source>
</reference>
<comment type="domain">
    <text evidence="11">Consists of 3 domains; the N-terminus binds the ribosome, the middle domain has PPIase activity, while the C-terminus has intrinsic chaperone activity on its own.</text>
</comment>
<dbReference type="GO" id="GO:0051083">
    <property type="term" value="P:'de novo' cotranslational protein folding"/>
    <property type="evidence" value="ECO:0007669"/>
    <property type="project" value="TreeGrafter"/>
</dbReference>
<dbReference type="InterPro" id="IPR046357">
    <property type="entry name" value="PPIase_dom_sf"/>
</dbReference>
<keyword evidence="9 11" id="KW-0131">Cell cycle</keyword>
<evidence type="ECO:0000256" key="5">
    <source>
        <dbReference type="ARBA" id="ARBA00022618"/>
    </source>
</evidence>
<dbReference type="Gene3D" id="1.10.3120.10">
    <property type="entry name" value="Trigger factor, C-terminal domain"/>
    <property type="match status" value="1"/>
</dbReference>
<dbReference type="NCBIfam" id="TIGR00115">
    <property type="entry name" value="tig"/>
    <property type="match status" value="1"/>
</dbReference>
<dbReference type="GO" id="GO:0051301">
    <property type="term" value="P:cell division"/>
    <property type="evidence" value="ECO:0007669"/>
    <property type="project" value="UniProtKB-KW"/>
</dbReference>
<dbReference type="KEGG" id="mfn:Ga0123462_0526"/>
<evidence type="ECO:0000256" key="12">
    <source>
        <dbReference type="PROSITE-ProRule" id="PRU00277"/>
    </source>
</evidence>
<gene>
    <name evidence="11" type="primary">tig</name>
    <name evidence="15" type="ORF">Ga0123462_0526</name>
</gene>
<evidence type="ECO:0000256" key="9">
    <source>
        <dbReference type="ARBA" id="ARBA00023306"/>
    </source>
</evidence>
<dbReference type="HAMAP" id="MF_00303">
    <property type="entry name" value="Trigger_factor_Tig"/>
    <property type="match status" value="1"/>
</dbReference>
<keyword evidence="8 11" id="KW-0413">Isomerase</keyword>
<dbReference type="InterPro" id="IPR005215">
    <property type="entry name" value="Trig_fac"/>
</dbReference>
<name>A0A2K8L578_9PROT</name>
<evidence type="ECO:0000256" key="7">
    <source>
        <dbReference type="ARBA" id="ARBA00023186"/>
    </source>
</evidence>
<comment type="function">
    <text evidence="11">Involved in protein export. Acts as a chaperone by maintaining the newly synthesized protein in an open conformation. Functions as a peptidyl-prolyl cis-trans isomerase.</text>
</comment>
<dbReference type="Gene3D" id="3.30.70.1050">
    <property type="entry name" value="Trigger factor ribosome-binding domain"/>
    <property type="match status" value="1"/>
</dbReference>
<dbReference type="RefSeq" id="WP_100264868.1">
    <property type="nucleotide sequence ID" value="NZ_CP018800.1"/>
</dbReference>
<dbReference type="PANTHER" id="PTHR30560:SF3">
    <property type="entry name" value="TRIGGER FACTOR-LIKE PROTEIN TIG, CHLOROPLASTIC"/>
    <property type="match status" value="1"/>
</dbReference>
<dbReference type="PROSITE" id="PS50059">
    <property type="entry name" value="FKBP_PPIASE"/>
    <property type="match status" value="1"/>
</dbReference>
<dbReference type="InterPro" id="IPR036611">
    <property type="entry name" value="Trigger_fac_ribosome-bd_sf"/>
</dbReference>
<dbReference type="SUPFAM" id="SSF54534">
    <property type="entry name" value="FKBP-like"/>
    <property type="match status" value="1"/>
</dbReference>
<dbReference type="GO" id="GO:0005737">
    <property type="term" value="C:cytoplasm"/>
    <property type="evidence" value="ECO:0007669"/>
    <property type="project" value="UniProtKB-SubCell"/>
</dbReference>
<evidence type="ECO:0000256" key="10">
    <source>
        <dbReference type="ARBA" id="ARBA00029986"/>
    </source>
</evidence>
<organism evidence="15 16">
    <name type="scientific">Mariprofundus ferrinatatus</name>
    <dbReference type="NCBI Taxonomy" id="1921087"/>
    <lineage>
        <taxon>Bacteria</taxon>
        <taxon>Pseudomonadati</taxon>
        <taxon>Pseudomonadota</taxon>
        <taxon>Candidatius Mariprofundia</taxon>
        <taxon>Mariprofundales</taxon>
        <taxon>Mariprofundaceae</taxon>
        <taxon>Mariprofundus</taxon>
    </lineage>
</organism>
<evidence type="ECO:0000256" key="13">
    <source>
        <dbReference type="RuleBase" id="RU003914"/>
    </source>
</evidence>
<keyword evidence="7 11" id="KW-0143">Chaperone</keyword>
<dbReference type="GO" id="GO:0003755">
    <property type="term" value="F:peptidyl-prolyl cis-trans isomerase activity"/>
    <property type="evidence" value="ECO:0007669"/>
    <property type="project" value="UniProtKB-UniRule"/>
</dbReference>
<dbReference type="PANTHER" id="PTHR30560">
    <property type="entry name" value="TRIGGER FACTOR CHAPERONE AND PEPTIDYL-PROLYL CIS/TRANS ISOMERASE"/>
    <property type="match status" value="1"/>
</dbReference>
<evidence type="ECO:0000256" key="6">
    <source>
        <dbReference type="ARBA" id="ARBA00023110"/>
    </source>
</evidence>
<proteinExistence type="inferred from homology"/>
<dbReference type="EC" id="5.2.1.8" evidence="3 11"/>
<accession>A0A2K8L578</accession>
<comment type="similarity">
    <text evidence="2 11 13">Belongs to the FKBP-type PPIase family. Tig subfamily.</text>
</comment>
<sequence>MIQTEVKSLGNNEHLVHVTVAQSEYDRIYADQMKKLTTQAKLPGFRPGKTPNNVIKKQFGSKLHEDTISELLQAHYVTAIESSGLTPAVQPNLDIPATQPAEGFEFTMKVTTWPKVEVKGLNKLSFDETAVEVEDQDIDQVIERLEKSQVKFEIEAGRAAENGDQLHIDFVGSIDGEEFAGGKGEDVPLVLGEGRFIPGFEEQLVGKKAGDDVAIEVTFPENYQAAHLAGKAATFASTVKSVGKPVNAENEDDLAKMLGFEDGAALREDARVRLSEEADYASFETTREAALDALLEANPVDLPEALIAQDIRETTQRVLQNMKQQGVEVTPDMLDNDEFRQEVRERSERGLKLSVLIQAVREAAGITLDEALVDAELDRQSMQYPEAQRDQFKNYIKEQKEQMAAIRDRLLERQCVEHIVSKAKTKSVTKPLSVWQAEQEQ</sequence>
<evidence type="ECO:0000256" key="2">
    <source>
        <dbReference type="ARBA" id="ARBA00005464"/>
    </source>
</evidence>
<evidence type="ECO:0000256" key="1">
    <source>
        <dbReference type="ARBA" id="ARBA00000971"/>
    </source>
</evidence>
<dbReference type="OrthoDB" id="9767721at2"/>
<keyword evidence="16" id="KW-1185">Reference proteome</keyword>
<dbReference type="GO" id="GO:0044183">
    <property type="term" value="F:protein folding chaperone"/>
    <property type="evidence" value="ECO:0007669"/>
    <property type="project" value="TreeGrafter"/>
</dbReference>
<comment type="catalytic activity">
    <reaction evidence="1 11 12">
        <text>[protein]-peptidylproline (omega=180) = [protein]-peptidylproline (omega=0)</text>
        <dbReference type="Rhea" id="RHEA:16237"/>
        <dbReference type="Rhea" id="RHEA-COMP:10747"/>
        <dbReference type="Rhea" id="RHEA-COMP:10748"/>
        <dbReference type="ChEBI" id="CHEBI:83833"/>
        <dbReference type="ChEBI" id="CHEBI:83834"/>
        <dbReference type="EC" id="5.2.1.8"/>
    </reaction>
</comment>
<dbReference type="Gene3D" id="3.10.50.40">
    <property type="match status" value="1"/>
</dbReference>
<dbReference type="Pfam" id="PF00254">
    <property type="entry name" value="FKBP_C"/>
    <property type="match status" value="1"/>
</dbReference>
<dbReference type="PIRSF" id="PIRSF003095">
    <property type="entry name" value="Trigger_factor"/>
    <property type="match status" value="1"/>
</dbReference>
<dbReference type="InterPro" id="IPR008881">
    <property type="entry name" value="Trigger_fac_ribosome-bd_bac"/>
</dbReference>
<dbReference type="Pfam" id="PF05697">
    <property type="entry name" value="Trigger_N"/>
    <property type="match status" value="1"/>
</dbReference>
<keyword evidence="6 11" id="KW-0697">Rotamase</keyword>
<evidence type="ECO:0000313" key="16">
    <source>
        <dbReference type="Proteomes" id="UP000231637"/>
    </source>
</evidence>
<dbReference type="EMBL" id="CP018800">
    <property type="protein sequence ID" value="ATX81399.1"/>
    <property type="molecule type" value="Genomic_DNA"/>
</dbReference>
<dbReference type="AlphaFoldDB" id="A0A2K8L578"/>
<dbReference type="GO" id="GO:0015031">
    <property type="term" value="P:protein transport"/>
    <property type="evidence" value="ECO:0007669"/>
    <property type="project" value="UniProtKB-UniRule"/>
</dbReference>
<dbReference type="GO" id="GO:0043335">
    <property type="term" value="P:protein unfolding"/>
    <property type="evidence" value="ECO:0007669"/>
    <property type="project" value="TreeGrafter"/>
</dbReference>
<dbReference type="FunFam" id="3.10.50.40:FF:000001">
    <property type="entry name" value="Trigger factor"/>
    <property type="match status" value="1"/>
</dbReference>
<evidence type="ECO:0000256" key="11">
    <source>
        <dbReference type="HAMAP-Rule" id="MF_00303"/>
    </source>
</evidence>
<dbReference type="GO" id="GO:0043022">
    <property type="term" value="F:ribosome binding"/>
    <property type="evidence" value="ECO:0007669"/>
    <property type="project" value="TreeGrafter"/>
</dbReference>
<dbReference type="SUPFAM" id="SSF109998">
    <property type="entry name" value="Triger factor/SurA peptide-binding domain-like"/>
    <property type="match status" value="1"/>
</dbReference>
<dbReference type="SUPFAM" id="SSF102735">
    <property type="entry name" value="Trigger factor ribosome-binding domain"/>
    <property type="match status" value="1"/>
</dbReference>
<feature type="domain" description="PPIase FKBP-type" evidence="14">
    <location>
        <begin position="163"/>
        <end position="223"/>
    </location>
</feature>
<keyword evidence="5 11" id="KW-0132">Cell division</keyword>
<dbReference type="InterPro" id="IPR027304">
    <property type="entry name" value="Trigger_fact/SurA_dom_sf"/>
</dbReference>
<dbReference type="InterPro" id="IPR001179">
    <property type="entry name" value="PPIase_FKBP_dom"/>
</dbReference>
<dbReference type="Pfam" id="PF05698">
    <property type="entry name" value="Trigger_C"/>
    <property type="match status" value="1"/>
</dbReference>